<keyword evidence="1" id="KW-0732">Signal</keyword>
<dbReference type="EMBL" id="UZAH01001476">
    <property type="protein sequence ID" value="VDO19760.1"/>
    <property type="molecule type" value="Genomic_DNA"/>
</dbReference>
<dbReference type="AlphaFoldDB" id="A0A183F5D5"/>
<evidence type="ECO:0000256" key="1">
    <source>
        <dbReference type="SAM" id="SignalP"/>
    </source>
</evidence>
<reference evidence="5" key="2">
    <citation type="submission" date="2019-09" db="UniProtKB">
        <authorList>
            <consortium name="WormBaseParasite"/>
        </authorList>
    </citation>
    <scope>IDENTIFICATION</scope>
</reference>
<reference evidence="3 4" key="1">
    <citation type="submission" date="2018-11" db="EMBL/GenBank/DDBJ databases">
        <authorList>
            <consortium name="Pathogen Informatics"/>
        </authorList>
    </citation>
    <scope>NUCLEOTIDE SEQUENCE [LARGE SCALE GENOMIC DNA]</scope>
</reference>
<gene>
    <name evidence="3" type="ORF">HPBE_LOCUS1378</name>
</gene>
<dbReference type="PANTHER" id="PTHR21593:SF36">
    <property type="entry name" value="DUF148 DOMAIN-CONTAINING PROTEIN-RELATED"/>
    <property type="match status" value="1"/>
</dbReference>
<dbReference type="OrthoDB" id="5867022at2759"/>
<evidence type="ECO:0000313" key="5">
    <source>
        <dbReference type="WBParaSite" id="HPBE_0000137701-mRNA-1"/>
    </source>
</evidence>
<evidence type="ECO:0000259" key="2">
    <source>
        <dbReference type="Pfam" id="PF02520"/>
    </source>
</evidence>
<evidence type="ECO:0000313" key="3">
    <source>
        <dbReference type="EMBL" id="VDO19760.1"/>
    </source>
</evidence>
<feature type="domain" description="SXP/RAL-2 family protein Ani s 5-like cation-binding" evidence="2">
    <location>
        <begin position="42"/>
        <end position="135"/>
    </location>
</feature>
<feature type="signal peptide" evidence="1">
    <location>
        <begin position="1"/>
        <end position="18"/>
    </location>
</feature>
<dbReference type="Pfam" id="PF02520">
    <property type="entry name" value="ANIS5_cation-bd"/>
    <property type="match status" value="1"/>
</dbReference>
<organism evidence="4 5">
    <name type="scientific">Heligmosomoides polygyrus</name>
    <name type="common">Parasitic roundworm</name>
    <dbReference type="NCBI Taxonomy" id="6339"/>
    <lineage>
        <taxon>Eukaryota</taxon>
        <taxon>Metazoa</taxon>
        <taxon>Ecdysozoa</taxon>
        <taxon>Nematoda</taxon>
        <taxon>Chromadorea</taxon>
        <taxon>Rhabditida</taxon>
        <taxon>Rhabditina</taxon>
        <taxon>Rhabditomorpha</taxon>
        <taxon>Strongyloidea</taxon>
        <taxon>Heligmosomidae</taxon>
        <taxon>Heligmosomoides</taxon>
    </lineage>
</organism>
<evidence type="ECO:0000313" key="4">
    <source>
        <dbReference type="Proteomes" id="UP000050761"/>
    </source>
</evidence>
<accession>A0A3P7TCU0</accession>
<keyword evidence="4" id="KW-1185">Reference proteome</keyword>
<feature type="chain" id="PRO_5044551253" evidence="1">
    <location>
        <begin position="19"/>
        <end position="150"/>
    </location>
</feature>
<dbReference type="PANTHER" id="PTHR21593">
    <property type="entry name" value="PRION-LIKE- Q/N-RICH -DOMAIN-BEARING PROTEIN PROTEIN"/>
    <property type="match status" value="1"/>
</dbReference>
<dbReference type="InterPro" id="IPR003677">
    <property type="entry name" value="ANIS5_cation-bd"/>
</dbReference>
<sequence>MKALLVLLLIGLAAVGTGFRGWFSKYKAPPTAPYLADVSKQARREYFKIMYKNKTIAELDKEFDEWAKKYKIEKKVNDFKKKMATIKEQRRKKVTELFAKLPAFLGNYTAIMDNRNQTRLQRTKAIRKLHNENPKVCKITCLRIFMFYHI</sequence>
<dbReference type="InterPro" id="IPR052823">
    <property type="entry name" value="SXP/RAL-2_related"/>
</dbReference>
<name>A0A183F5D5_HELPZ</name>
<protein>
    <submittedName>
        <fullName evidence="5">DUF148 domain-containing protein</fullName>
    </submittedName>
</protein>
<dbReference type="WBParaSite" id="HPBE_0000137701-mRNA-1">
    <property type="protein sequence ID" value="HPBE_0000137701-mRNA-1"/>
    <property type="gene ID" value="HPBE_0000137701"/>
</dbReference>
<accession>A0A183F5D5</accession>
<proteinExistence type="predicted"/>
<dbReference type="Proteomes" id="UP000050761">
    <property type="component" value="Unassembled WGS sequence"/>
</dbReference>